<evidence type="ECO:0000313" key="1">
    <source>
        <dbReference type="EMBL" id="QJB01035.1"/>
    </source>
</evidence>
<protein>
    <submittedName>
        <fullName evidence="1">Uncharacterized protein</fullName>
    </submittedName>
</protein>
<dbReference type="EMBL" id="MT143704">
    <property type="protein sequence ID" value="QJB01035.1"/>
    <property type="molecule type" value="Genomic_DNA"/>
</dbReference>
<organism evidence="1">
    <name type="scientific">viral metagenome</name>
    <dbReference type="NCBI Taxonomy" id="1070528"/>
    <lineage>
        <taxon>unclassified sequences</taxon>
        <taxon>metagenomes</taxon>
        <taxon>organismal metagenomes</taxon>
    </lineage>
</organism>
<name>A0A6M3M5M9_9ZZZZ</name>
<sequence>MRVDDGDPRTAVPVGLKMGDDPEVARYHINVLARRNGLFAARVFLGGRGPAYGRHLWDSPDMGSTAEAITVGQEFIRDHERRRLFSLPRGVR</sequence>
<gene>
    <name evidence="1" type="ORF">MM171A00153_0054</name>
    <name evidence="2" type="ORF">MM171B00165_0011</name>
</gene>
<accession>A0A6M3M5M9</accession>
<evidence type="ECO:0000313" key="2">
    <source>
        <dbReference type="EMBL" id="QJB04835.1"/>
    </source>
</evidence>
<dbReference type="EMBL" id="MT143891">
    <property type="protein sequence ID" value="QJB04835.1"/>
    <property type="molecule type" value="Genomic_DNA"/>
</dbReference>
<dbReference type="AlphaFoldDB" id="A0A6M3M5M9"/>
<proteinExistence type="predicted"/>
<reference evidence="1" key="1">
    <citation type="submission" date="2020-03" db="EMBL/GenBank/DDBJ databases">
        <title>The deep terrestrial virosphere.</title>
        <authorList>
            <person name="Holmfeldt K."/>
            <person name="Nilsson E."/>
            <person name="Simone D."/>
            <person name="Lopez-Fernandez M."/>
            <person name="Wu X."/>
            <person name="de Brujin I."/>
            <person name="Lundin D."/>
            <person name="Andersson A."/>
            <person name="Bertilsson S."/>
            <person name="Dopson M."/>
        </authorList>
    </citation>
    <scope>NUCLEOTIDE SEQUENCE</scope>
    <source>
        <strain evidence="1">MM171A00153</strain>
        <strain evidence="2">MM171B00165</strain>
    </source>
</reference>